<dbReference type="EMBL" id="QANS01000005">
    <property type="protein sequence ID" value="PTU30698.1"/>
    <property type="molecule type" value="Genomic_DNA"/>
</dbReference>
<evidence type="ECO:0000256" key="15">
    <source>
        <dbReference type="ARBA" id="ARBA00023316"/>
    </source>
</evidence>
<dbReference type="SUPFAM" id="SSF56601">
    <property type="entry name" value="beta-lactamase/transpeptidase-like"/>
    <property type="match status" value="1"/>
</dbReference>
<comment type="catalytic activity">
    <reaction evidence="16">
        <text>Preferential cleavage: (Ac)2-L-Lys-D-Ala-|-D-Ala. Also transpeptidation of peptidyl-alanyl moieties that are N-acyl substituents of D-alanine.</text>
        <dbReference type="EC" id="3.4.16.4"/>
    </reaction>
</comment>
<dbReference type="InterPro" id="IPR050515">
    <property type="entry name" value="Beta-lactam/transpept"/>
</dbReference>
<feature type="domain" description="Penicillin-binding protein transpeptidase" evidence="17">
    <location>
        <begin position="250"/>
        <end position="548"/>
    </location>
</feature>
<dbReference type="Gene3D" id="3.40.710.10">
    <property type="entry name" value="DD-peptidase/beta-lactamase superfamily"/>
    <property type="match status" value="1"/>
</dbReference>
<feature type="transmembrane region" description="Helical" evidence="16">
    <location>
        <begin position="20"/>
        <end position="37"/>
    </location>
</feature>
<dbReference type="Pfam" id="PF03717">
    <property type="entry name" value="PBP_dimer"/>
    <property type="match status" value="1"/>
</dbReference>
<evidence type="ECO:0000256" key="2">
    <source>
        <dbReference type="ARBA" id="ARBA00022475"/>
    </source>
</evidence>
<keyword evidence="4 16" id="KW-0132">Cell division</keyword>
<dbReference type="GO" id="GO:0008360">
    <property type="term" value="P:regulation of cell shape"/>
    <property type="evidence" value="ECO:0007669"/>
    <property type="project" value="UniProtKB-KW"/>
</dbReference>
<dbReference type="PANTHER" id="PTHR30627:SF1">
    <property type="entry name" value="PEPTIDOGLYCAN D,D-TRANSPEPTIDASE FTSI"/>
    <property type="match status" value="1"/>
</dbReference>
<dbReference type="GO" id="GO:0006508">
    <property type="term" value="P:proteolysis"/>
    <property type="evidence" value="ECO:0007669"/>
    <property type="project" value="UniProtKB-KW"/>
</dbReference>
<dbReference type="GO" id="GO:0008658">
    <property type="term" value="F:penicillin binding"/>
    <property type="evidence" value="ECO:0007669"/>
    <property type="project" value="InterPro"/>
</dbReference>
<dbReference type="GO" id="GO:0000917">
    <property type="term" value="P:division septum assembly"/>
    <property type="evidence" value="ECO:0007669"/>
    <property type="project" value="UniProtKB-KW"/>
</dbReference>
<dbReference type="HAMAP" id="MF_02080">
    <property type="entry name" value="FtsI_transpept"/>
    <property type="match status" value="1"/>
</dbReference>
<dbReference type="Gene3D" id="3.30.450.330">
    <property type="match status" value="1"/>
</dbReference>
<feature type="domain" description="Penicillin-binding protein dimerisation" evidence="18">
    <location>
        <begin position="61"/>
        <end position="208"/>
    </location>
</feature>
<evidence type="ECO:0000256" key="7">
    <source>
        <dbReference type="ARBA" id="ARBA00022692"/>
    </source>
</evidence>
<dbReference type="GO" id="GO:0009252">
    <property type="term" value="P:peptidoglycan biosynthetic process"/>
    <property type="evidence" value="ECO:0007669"/>
    <property type="project" value="UniProtKB-UniRule"/>
</dbReference>
<keyword evidence="5 16" id="KW-0121">Carboxypeptidase</keyword>
<evidence type="ECO:0000256" key="8">
    <source>
        <dbReference type="ARBA" id="ARBA00022801"/>
    </source>
</evidence>
<evidence type="ECO:0000256" key="10">
    <source>
        <dbReference type="ARBA" id="ARBA00022984"/>
    </source>
</evidence>
<evidence type="ECO:0000259" key="17">
    <source>
        <dbReference type="Pfam" id="PF00905"/>
    </source>
</evidence>
<sequence>MSSARPNYVTQTVPVWRRWAVLGLLGLGVVVVFGRAFQLQVLQRDFLVQEGDKRHIRTLVIPGHRGAIRDRRGEPLALSAPVEMIWAVPAALLESPQHVYAVAKLLGRNPKDLQDFLRNRKDRKFVYISDAISPAEAERVLSLKAPGVFSEAAYARYYPAGEVAGQVVGFCGRDGRGQEGLELAQEAALAGKAGARRVIRDRTGRVVEDNLESKDALSGKDLALTIDLRIQYLAYRELKAAVARNNARGGLVVVADSTTGEILAMASQPGFNPNNVEDRKGGGSRNRGITDGFEPGSTVKPLLVAQALELGVYQPTSHIDTTPGFFKVGALTVRDEHPQGDVDLKVLLSKSSNVGAAKIGLALGAESVWSGYQRFGFGEPIYSGFPGEASPVLRHYSEWGQIATATASYGYGLSLTAMHLVRAYAALANDGLMPQLRLLASAPQVPPQRAVSAVVASEMRELMEGVVQEGGTAQRAAIPGYRVAGKTGTIRKVADSGGYADKRHQSVFIGMLPAEHPRLVGLVMIDEPGAGDYYGGLVAAPVFSTVMQGAARLLRIPPGQMNLPTSPIAAPIPTRQTVALPIREPRT</sequence>
<dbReference type="PANTHER" id="PTHR30627">
    <property type="entry name" value="PEPTIDOGLYCAN D,D-TRANSPEPTIDASE"/>
    <property type="match status" value="1"/>
</dbReference>
<dbReference type="GO" id="GO:0071555">
    <property type="term" value="P:cell wall organization"/>
    <property type="evidence" value="ECO:0007669"/>
    <property type="project" value="UniProtKB-KW"/>
</dbReference>
<dbReference type="GO" id="GO:0008955">
    <property type="term" value="F:peptidoglycan glycosyltransferase activity"/>
    <property type="evidence" value="ECO:0007669"/>
    <property type="project" value="InterPro"/>
</dbReference>
<evidence type="ECO:0000256" key="12">
    <source>
        <dbReference type="ARBA" id="ARBA00023136"/>
    </source>
</evidence>
<name>A0A2T5MDP0_9GAMM</name>
<dbReference type="GO" id="GO:0005886">
    <property type="term" value="C:plasma membrane"/>
    <property type="evidence" value="ECO:0007669"/>
    <property type="project" value="UniProtKB-SubCell"/>
</dbReference>
<organism evidence="19 20">
    <name type="scientific">Stenotrophobium rhamnosiphilum</name>
    <dbReference type="NCBI Taxonomy" id="2029166"/>
    <lineage>
        <taxon>Bacteria</taxon>
        <taxon>Pseudomonadati</taxon>
        <taxon>Pseudomonadota</taxon>
        <taxon>Gammaproteobacteria</taxon>
        <taxon>Nevskiales</taxon>
        <taxon>Nevskiaceae</taxon>
        <taxon>Stenotrophobium</taxon>
    </lineage>
</organism>
<dbReference type="RefSeq" id="WP_107941071.1">
    <property type="nucleotide sequence ID" value="NZ_QANS01000005.1"/>
</dbReference>
<evidence type="ECO:0000313" key="20">
    <source>
        <dbReference type="Proteomes" id="UP000244248"/>
    </source>
</evidence>
<evidence type="ECO:0000256" key="5">
    <source>
        <dbReference type="ARBA" id="ARBA00022645"/>
    </source>
</evidence>
<dbReference type="SUPFAM" id="SSF56519">
    <property type="entry name" value="Penicillin binding protein dimerisation domain"/>
    <property type="match status" value="1"/>
</dbReference>
<keyword evidence="11 16" id="KW-1133">Transmembrane helix</keyword>
<comment type="pathway">
    <text evidence="16">Cell wall biogenesis; peptidoglycan biosynthesis.</text>
</comment>
<dbReference type="InterPro" id="IPR037532">
    <property type="entry name" value="FtsI_transpept"/>
</dbReference>
<comment type="caution">
    <text evidence="19">The sequence shown here is derived from an EMBL/GenBank/DDBJ whole genome shotgun (WGS) entry which is preliminary data.</text>
</comment>
<keyword evidence="13 16" id="KW-0717">Septation</keyword>
<dbReference type="EC" id="3.4.16.4" evidence="16"/>
<evidence type="ECO:0000256" key="1">
    <source>
        <dbReference type="ARBA" id="ARBA00004370"/>
    </source>
</evidence>
<comment type="subcellular location">
    <subcellularLocation>
        <location evidence="16">Cell inner membrane</location>
        <topology evidence="16">Single-pass membrane protein</topology>
    </subcellularLocation>
    <subcellularLocation>
        <location evidence="1">Membrane</location>
    </subcellularLocation>
</comment>
<dbReference type="InterPro" id="IPR012338">
    <property type="entry name" value="Beta-lactam/transpept-like"/>
</dbReference>
<gene>
    <name evidence="16" type="primary">ftsI</name>
    <name evidence="19" type="ORF">CJD38_14490</name>
</gene>
<dbReference type="UniPathway" id="UPA00219"/>
<evidence type="ECO:0000256" key="13">
    <source>
        <dbReference type="ARBA" id="ARBA00023210"/>
    </source>
</evidence>
<keyword evidence="15 16" id="KW-0961">Cell wall biogenesis/degradation</keyword>
<evidence type="ECO:0000256" key="14">
    <source>
        <dbReference type="ARBA" id="ARBA00023306"/>
    </source>
</evidence>
<keyword evidence="12 16" id="KW-0472">Membrane</keyword>
<dbReference type="GO" id="GO:0009002">
    <property type="term" value="F:serine-type D-Ala-D-Ala carboxypeptidase activity"/>
    <property type="evidence" value="ECO:0007669"/>
    <property type="project" value="UniProtKB-UniRule"/>
</dbReference>
<keyword evidence="10 16" id="KW-0573">Peptidoglycan synthesis</keyword>
<keyword evidence="8 16" id="KW-0378">Hydrolase</keyword>
<evidence type="ECO:0000256" key="3">
    <source>
        <dbReference type="ARBA" id="ARBA00022519"/>
    </source>
</evidence>
<evidence type="ECO:0000256" key="6">
    <source>
        <dbReference type="ARBA" id="ARBA00022670"/>
    </source>
</evidence>
<dbReference type="Pfam" id="PF00905">
    <property type="entry name" value="Transpeptidase"/>
    <property type="match status" value="1"/>
</dbReference>
<dbReference type="InterPro" id="IPR036138">
    <property type="entry name" value="PBP_dimer_sf"/>
</dbReference>
<evidence type="ECO:0000256" key="4">
    <source>
        <dbReference type="ARBA" id="ARBA00022618"/>
    </source>
</evidence>
<dbReference type="Proteomes" id="UP000244248">
    <property type="component" value="Unassembled WGS sequence"/>
</dbReference>
<evidence type="ECO:0000256" key="16">
    <source>
        <dbReference type="HAMAP-Rule" id="MF_02080"/>
    </source>
</evidence>
<evidence type="ECO:0000256" key="9">
    <source>
        <dbReference type="ARBA" id="ARBA00022960"/>
    </source>
</evidence>
<feature type="active site" description="Acyl-ester intermediate" evidence="16">
    <location>
        <position position="297"/>
    </location>
</feature>
<dbReference type="GO" id="GO:0043093">
    <property type="term" value="P:FtsZ-dependent cytokinesis"/>
    <property type="evidence" value="ECO:0007669"/>
    <property type="project" value="UniProtKB-UniRule"/>
</dbReference>
<comment type="similarity">
    <text evidence="16">Belongs to the transpeptidase family. FtsI subfamily.</text>
</comment>
<dbReference type="InterPro" id="IPR005311">
    <property type="entry name" value="PBP_dimer"/>
</dbReference>
<dbReference type="OrthoDB" id="9789078at2"/>
<proteinExistence type="inferred from homology"/>
<keyword evidence="14 16" id="KW-0131">Cell cycle</keyword>
<reference evidence="19 20" key="1">
    <citation type="submission" date="2018-04" db="EMBL/GenBank/DDBJ databases">
        <title>Novel species isolated from glacier.</title>
        <authorList>
            <person name="Liu Q."/>
            <person name="Xin Y.-H."/>
        </authorList>
    </citation>
    <scope>NUCLEOTIDE SEQUENCE [LARGE SCALE GENOMIC DNA]</scope>
    <source>
        <strain evidence="19 20">GT1R17</strain>
    </source>
</reference>
<evidence type="ECO:0000259" key="18">
    <source>
        <dbReference type="Pfam" id="PF03717"/>
    </source>
</evidence>
<accession>A0A2T5MDP0</accession>
<keyword evidence="3 16" id="KW-0997">Cell inner membrane</keyword>
<keyword evidence="6 16" id="KW-0645">Protease</keyword>
<keyword evidence="7 16" id="KW-0812">Transmembrane</keyword>
<dbReference type="AlphaFoldDB" id="A0A2T5MDP0"/>
<keyword evidence="9 16" id="KW-0133">Cell shape</keyword>
<dbReference type="Gene3D" id="1.10.150.770">
    <property type="match status" value="1"/>
</dbReference>
<keyword evidence="20" id="KW-1185">Reference proteome</keyword>
<comment type="function">
    <text evidence="16">Catalyzes cross-linking of the peptidoglycan cell wall at the division septum.</text>
</comment>
<protein>
    <recommendedName>
        <fullName evidence="16">Peptidoglycan D,D-transpeptidase FtsI</fullName>
        <ecNumber evidence="16">3.4.16.4</ecNumber>
    </recommendedName>
    <alternativeName>
        <fullName evidence="16">Penicillin-binding protein 3</fullName>
        <shortName evidence="16">PBP-3</shortName>
    </alternativeName>
</protein>
<dbReference type="InterPro" id="IPR001460">
    <property type="entry name" value="PCN-bd_Tpept"/>
</dbReference>
<evidence type="ECO:0000256" key="11">
    <source>
        <dbReference type="ARBA" id="ARBA00022989"/>
    </source>
</evidence>
<dbReference type="Gene3D" id="3.90.1310.10">
    <property type="entry name" value="Penicillin-binding protein 2a (Domain 2)"/>
    <property type="match status" value="1"/>
</dbReference>
<evidence type="ECO:0000313" key="19">
    <source>
        <dbReference type="EMBL" id="PTU30698.1"/>
    </source>
</evidence>
<keyword evidence="2 16" id="KW-1003">Cell membrane</keyword>